<reference evidence="1 2" key="1">
    <citation type="submission" date="2019-10" db="EMBL/GenBank/DDBJ databases">
        <title>Deinococcus sp. isolated from soil.</title>
        <authorList>
            <person name="Li Y."/>
            <person name="Wang J."/>
        </authorList>
    </citation>
    <scope>NUCLEOTIDE SEQUENCE [LARGE SCALE GENOMIC DNA]</scope>
    <source>
        <strain evidence="1 2">SDU3-2</strain>
    </source>
</reference>
<evidence type="ECO:0000313" key="2">
    <source>
        <dbReference type="Proteomes" id="UP000484842"/>
    </source>
</evidence>
<protein>
    <submittedName>
        <fullName evidence="1">Uncharacterized protein</fullName>
    </submittedName>
</protein>
<evidence type="ECO:0000313" key="1">
    <source>
        <dbReference type="EMBL" id="MPY68062.1"/>
    </source>
</evidence>
<name>A0A7X1NYE2_9DEIO</name>
<dbReference type="Proteomes" id="UP000484842">
    <property type="component" value="Unassembled WGS sequence"/>
</dbReference>
<dbReference type="AlphaFoldDB" id="A0A7X1NYE2"/>
<dbReference type="RefSeq" id="WP_152872372.1">
    <property type="nucleotide sequence ID" value="NZ_WBSL01000014.1"/>
</dbReference>
<sequence>MSAAPPPPFDQWAESVAWEEALIRDGHPLGAIADDLCGLDRAVPLTRAAILLNRLHQEERRDDVLSRAHALTTVRLEQLYVSAVSYSTRRGRSMLLTDDSDMPYGDLLHRLLNEVRTLPDSDSEVSRSEVEYRVLEALHYDSIASGDNARAVVTAKEMILLATLARVPEMVERARRYYRSAIAQAGRYHEDLTERLRVLRGMKPTESEYIREKAGLVIAQLNVGDLDGALTTAQEEPTLPLHIAVIRAVQGVFSAADTEFFSQKIIGWIALCLWHLARIESLPPWRITERRALAAAALDVVRQQQWRSGPTDRPFVLWLEARCRLESGEYGLARHLMNQVTDIEDEDLLSRLLLAGMRLELALTEEAFQTQTVIRSEEELRRVFAFARDLRHGSAVGLAEVLRRWHPRPAAYMALCPLPIPELLAASDAVLRCQRGAEVYGQVLPPLAALDEVVRALGRPALHLQLGSNARYQRKRLLVRHGDLDYWRPVVVAAQLAMALLSVKSLDHRNTAERLVIEYGLLPPHVPHRFTPMVEDLRRTIRQRMERFGAGDFPFPPKD</sequence>
<accession>A0A7X1NYE2</accession>
<gene>
    <name evidence="1" type="ORF">F8S09_15505</name>
</gene>
<dbReference type="EMBL" id="WBSL01000014">
    <property type="protein sequence ID" value="MPY68062.1"/>
    <property type="molecule type" value="Genomic_DNA"/>
</dbReference>
<keyword evidence="2" id="KW-1185">Reference proteome</keyword>
<organism evidence="1 2">
    <name type="scientific">Deinococcus terrestris</name>
    <dbReference type="NCBI Taxonomy" id="2651870"/>
    <lineage>
        <taxon>Bacteria</taxon>
        <taxon>Thermotogati</taxon>
        <taxon>Deinococcota</taxon>
        <taxon>Deinococci</taxon>
        <taxon>Deinococcales</taxon>
        <taxon>Deinococcaceae</taxon>
        <taxon>Deinococcus</taxon>
    </lineage>
</organism>
<comment type="caution">
    <text evidence="1">The sequence shown here is derived from an EMBL/GenBank/DDBJ whole genome shotgun (WGS) entry which is preliminary data.</text>
</comment>
<proteinExistence type="predicted"/>